<evidence type="ECO:0000313" key="2">
    <source>
        <dbReference type="Proteomes" id="UP000194798"/>
    </source>
</evidence>
<accession>A0A251X9T6</accession>
<reference evidence="1 2" key="1">
    <citation type="submission" date="2016-12" db="EMBL/GenBank/DDBJ databases">
        <title>Thioflexothrix psekupsii D3 genome sequencing and assembly.</title>
        <authorList>
            <person name="Fomenkov A."/>
            <person name="Vincze T."/>
            <person name="Grabovich M."/>
            <person name="Anton B.P."/>
            <person name="Dubinina G."/>
            <person name="Orlova M."/>
            <person name="Belousova E."/>
            <person name="Roberts R.J."/>
        </authorList>
    </citation>
    <scope>NUCLEOTIDE SEQUENCE [LARGE SCALE GENOMIC DNA]</scope>
    <source>
        <strain evidence="1">D3</strain>
    </source>
</reference>
<dbReference type="EMBL" id="MSLT01000007">
    <property type="protein sequence ID" value="OUD14975.1"/>
    <property type="molecule type" value="Genomic_DNA"/>
</dbReference>
<dbReference type="AlphaFoldDB" id="A0A251X9T6"/>
<protein>
    <submittedName>
        <fullName evidence="1">Uncharacterized protein</fullName>
    </submittedName>
</protein>
<organism evidence="1 2">
    <name type="scientific">Thioflexithrix psekupsensis</name>
    <dbReference type="NCBI Taxonomy" id="1570016"/>
    <lineage>
        <taxon>Bacteria</taxon>
        <taxon>Pseudomonadati</taxon>
        <taxon>Pseudomonadota</taxon>
        <taxon>Gammaproteobacteria</taxon>
        <taxon>Thiotrichales</taxon>
        <taxon>Thioflexithrix</taxon>
    </lineage>
</organism>
<proteinExistence type="predicted"/>
<dbReference type="RefSeq" id="WP_086487406.1">
    <property type="nucleotide sequence ID" value="NZ_MSLT01000007.1"/>
</dbReference>
<comment type="caution">
    <text evidence="1">The sequence shown here is derived from an EMBL/GenBank/DDBJ whole genome shotgun (WGS) entry which is preliminary data.</text>
</comment>
<sequence>MTNVKLINIYLDGFRASHYGKLTSCACPFPENTEMATHWLRGFDCGCKVDDVLDVALRKLITPSSSSVAQLN</sequence>
<dbReference type="Proteomes" id="UP000194798">
    <property type="component" value="Unassembled WGS sequence"/>
</dbReference>
<dbReference type="OrthoDB" id="5917763at2"/>
<evidence type="ECO:0000313" key="1">
    <source>
        <dbReference type="EMBL" id="OUD14975.1"/>
    </source>
</evidence>
<keyword evidence="2" id="KW-1185">Reference proteome</keyword>
<gene>
    <name evidence="1" type="ORF">TPSD3_04525</name>
</gene>
<name>A0A251X9T6_9GAMM</name>